<dbReference type="AlphaFoldDB" id="A0A9N8EQR5"/>
<dbReference type="Proteomes" id="UP001153069">
    <property type="component" value="Unassembled WGS sequence"/>
</dbReference>
<protein>
    <submittedName>
        <fullName evidence="2">Transcriptional regulator</fullName>
    </submittedName>
</protein>
<organism evidence="2 3">
    <name type="scientific">Seminavis robusta</name>
    <dbReference type="NCBI Taxonomy" id="568900"/>
    <lineage>
        <taxon>Eukaryota</taxon>
        <taxon>Sar</taxon>
        <taxon>Stramenopiles</taxon>
        <taxon>Ochrophyta</taxon>
        <taxon>Bacillariophyta</taxon>
        <taxon>Bacillariophyceae</taxon>
        <taxon>Bacillariophycidae</taxon>
        <taxon>Naviculales</taxon>
        <taxon>Naviculaceae</taxon>
        <taxon>Seminavis</taxon>
    </lineage>
</organism>
<dbReference type="InterPro" id="IPR027417">
    <property type="entry name" value="P-loop_NTPase"/>
</dbReference>
<dbReference type="SUPFAM" id="SSF52540">
    <property type="entry name" value="P-loop containing nucleoside triphosphate hydrolases"/>
    <property type="match status" value="1"/>
</dbReference>
<dbReference type="InterPro" id="IPR041664">
    <property type="entry name" value="AAA_16"/>
</dbReference>
<name>A0A9N8EQR5_9STRA</name>
<evidence type="ECO:0000313" key="3">
    <source>
        <dbReference type="Proteomes" id="UP001153069"/>
    </source>
</evidence>
<comment type="caution">
    <text evidence="2">The sequence shown here is derived from an EMBL/GenBank/DDBJ whole genome shotgun (WGS) entry which is preliminary data.</text>
</comment>
<gene>
    <name evidence="2" type="ORF">SEMRO_1430_G271950.1</name>
</gene>
<reference evidence="2" key="1">
    <citation type="submission" date="2020-06" db="EMBL/GenBank/DDBJ databases">
        <authorList>
            <consortium name="Plant Systems Biology data submission"/>
        </authorList>
    </citation>
    <scope>NUCLEOTIDE SEQUENCE</scope>
    <source>
        <strain evidence="2">D6</strain>
    </source>
</reference>
<dbReference type="EMBL" id="CAICTM010001428">
    <property type="protein sequence ID" value="CAB9523549.1"/>
    <property type="molecule type" value="Genomic_DNA"/>
</dbReference>
<keyword evidence="3" id="KW-1185">Reference proteome</keyword>
<dbReference type="InterPro" id="IPR053159">
    <property type="entry name" value="Hybrid_Histidine_Kinase"/>
</dbReference>
<accession>A0A9N8EQR5</accession>
<dbReference type="PANTHER" id="PTHR43642:SF1">
    <property type="entry name" value="HYBRID SIGNAL TRANSDUCTION HISTIDINE KINASE G"/>
    <property type="match status" value="1"/>
</dbReference>
<evidence type="ECO:0000313" key="2">
    <source>
        <dbReference type="EMBL" id="CAB9523549.1"/>
    </source>
</evidence>
<feature type="domain" description="Orc1-like AAA ATPase" evidence="1">
    <location>
        <begin position="10"/>
        <end position="181"/>
    </location>
</feature>
<dbReference type="Gene3D" id="3.40.50.300">
    <property type="entry name" value="P-loop containing nucleotide triphosphate hydrolases"/>
    <property type="match status" value="1"/>
</dbReference>
<dbReference type="Pfam" id="PF13191">
    <property type="entry name" value="AAA_16"/>
    <property type="match status" value="1"/>
</dbReference>
<sequence length="1019" mass="114875">MMKDEKNNSNQRQLVLISGPSGVGKSALAHELEEPLEKAKGFFLTGKFDLNQGQEPYAGIVAAVRTLCNILMDSPLFAQVQHKLQEELGNDAHILVQLVPLLSPMFGCNDATTRSQSPRVGVKDAQNQFHFAFVRFLRVISSFGPIVLLMDDIQWSDIASMQLLEVLLTDRSLDMDNFMVVGLYRSNEVHEGHLVTKWMRDVDESKGIAVQKIVLGNLTQTHINQMLVDLLSADSNQTQGLSEIVYKKTAGNVFYVRYYLQSLEDEELLRFNFGLNKWLWDEGEIRASTIATDNVVDLMKGKLARLPSALRQILPLAAFLGTSFSEDILTPLVDQLPNIEEYLVQQSEKERVVTNGGEEGLHDTNAKLRRCVDVGLVEEHPPKSYQWLHDKIQEAALSMIAPERFSELQFRAGEALCGQLDPVQIEEHIFVIVNLLNEHVSLYLPKLTEAKRLRMAGLYLLAGKKANQSASFASGGVYLRRGINLLPKGHWESQYAISLELFSLAAEAELVTGEVEYMERHCNEVIAQEDRPIQDKFRAYYALIESIGGRNRLEEAIEMILSVLAQLGCTFPKRGRKLVTIAGLIKVKATIKDRTPEEIAKQQQMTDPKRIEAMRLMDKLATFAYYAKSELLALSILKRLSWTIKYGVSAFSPPAFSQVGLILCGKLGDIQGGKVYGQHALSMIDKFDCRAVEARTYFVAHATVFHWTIPVHDCMKPALRAYESGMATGDLDSAFWGVFFHLEFAFYAGRPLQSIEADFRFFTKRMKHQKLLVYHSQISSLAWEGILHLLGRSDDPTELCGEVVTPQFICDAEGRQHAGELAMIHRMQIYLAYWFCDDERGAELALRYGEEHPTGSPGNVGVVHVRVHTAVLCLSAGRKTGNKKYIKYGRKVARIVKSWVEKGCPNVVHFDALLDAERCALSRKNHLAVKHFECAALLAARRGFIQDQAMINERFADFALHVMNDEHEAEYRAKESEKLYNEWGALGKVKQVKTKLRQFFREEIPPSDVVVQACVTPVY</sequence>
<dbReference type="PANTHER" id="PTHR43642">
    <property type="entry name" value="HYBRID SIGNAL TRANSDUCTION HISTIDINE KINASE G"/>
    <property type="match status" value="1"/>
</dbReference>
<proteinExistence type="predicted"/>
<dbReference type="OrthoDB" id="60033at2759"/>
<evidence type="ECO:0000259" key="1">
    <source>
        <dbReference type="Pfam" id="PF13191"/>
    </source>
</evidence>